<dbReference type="PROSITE" id="PS00086">
    <property type="entry name" value="CYTOCHROME_P450"/>
    <property type="match status" value="1"/>
</dbReference>
<comment type="cofactor">
    <cofactor evidence="1">
        <name>heme</name>
        <dbReference type="ChEBI" id="CHEBI:30413"/>
    </cofactor>
</comment>
<organism evidence="6">
    <name type="scientific">freshwater metagenome</name>
    <dbReference type="NCBI Taxonomy" id="449393"/>
    <lineage>
        <taxon>unclassified sequences</taxon>
        <taxon>metagenomes</taxon>
        <taxon>ecological metagenomes</taxon>
    </lineage>
</organism>
<feature type="region of interest" description="Disordered" evidence="5">
    <location>
        <begin position="390"/>
        <end position="409"/>
    </location>
</feature>
<dbReference type="AlphaFoldDB" id="A0A6J7E9N8"/>
<dbReference type="InterPro" id="IPR002403">
    <property type="entry name" value="Cyt_P450_E_grp-IV"/>
</dbReference>
<evidence type="ECO:0000256" key="2">
    <source>
        <dbReference type="ARBA" id="ARBA00010617"/>
    </source>
</evidence>
<evidence type="ECO:0000256" key="3">
    <source>
        <dbReference type="ARBA" id="ARBA00022723"/>
    </source>
</evidence>
<dbReference type="Gene3D" id="1.10.630.10">
    <property type="entry name" value="Cytochrome P450"/>
    <property type="match status" value="1"/>
</dbReference>
<name>A0A6J7E9N8_9ZZZZ</name>
<comment type="similarity">
    <text evidence="2">Belongs to the cytochrome P450 family.</text>
</comment>
<dbReference type="GO" id="GO:0004497">
    <property type="term" value="F:monooxygenase activity"/>
    <property type="evidence" value="ECO:0007669"/>
    <property type="project" value="InterPro"/>
</dbReference>
<dbReference type="Pfam" id="PF00067">
    <property type="entry name" value="p450"/>
    <property type="match status" value="1"/>
</dbReference>
<evidence type="ECO:0000256" key="1">
    <source>
        <dbReference type="ARBA" id="ARBA00001971"/>
    </source>
</evidence>
<dbReference type="EMBL" id="CAFBLQ010000122">
    <property type="protein sequence ID" value="CAB4877870.1"/>
    <property type="molecule type" value="Genomic_DNA"/>
</dbReference>
<dbReference type="SUPFAM" id="SSF48264">
    <property type="entry name" value="Cytochrome P450"/>
    <property type="match status" value="1"/>
</dbReference>
<dbReference type="PANTHER" id="PTHR24305:SF166">
    <property type="entry name" value="CYTOCHROME P450 12A4, MITOCHONDRIAL-RELATED"/>
    <property type="match status" value="1"/>
</dbReference>
<dbReference type="GO" id="GO:0005506">
    <property type="term" value="F:iron ion binding"/>
    <property type="evidence" value="ECO:0007669"/>
    <property type="project" value="InterPro"/>
</dbReference>
<reference evidence="6" key="1">
    <citation type="submission" date="2020-05" db="EMBL/GenBank/DDBJ databases">
        <authorList>
            <person name="Chiriac C."/>
            <person name="Salcher M."/>
            <person name="Ghai R."/>
            <person name="Kavagutti S V."/>
        </authorList>
    </citation>
    <scope>NUCLEOTIDE SEQUENCE</scope>
</reference>
<dbReference type="InterPro" id="IPR001128">
    <property type="entry name" value="Cyt_P450"/>
</dbReference>
<accession>A0A6J7E9N8</accession>
<gene>
    <name evidence="6" type="ORF">UFOPK3423_01104</name>
</gene>
<dbReference type="PRINTS" id="PR00465">
    <property type="entry name" value="EP450IV"/>
</dbReference>
<keyword evidence="3" id="KW-0479">Metal-binding</keyword>
<dbReference type="PANTHER" id="PTHR24305">
    <property type="entry name" value="CYTOCHROME P450"/>
    <property type="match status" value="1"/>
</dbReference>
<evidence type="ECO:0000313" key="6">
    <source>
        <dbReference type="EMBL" id="CAB4877870.1"/>
    </source>
</evidence>
<dbReference type="InterPro" id="IPR050121">
    <property type="entry name" value="Cytochrome_P450_monoxygenase"/>
</dbReference>
<proteinExistence type="inferred from homology"/>
<dbReference type="InterPro" id="IPR036396">
    <property type="entry name" value="Cyt_P450_sf"/>
</dbReference>
<evidence type="ECO:0000256" key="5">
    <source>
        <dbReference type="SAM" id="MobiDB-lite"/>
    </source>
</evidence>
<dbReference type="GO" id="GO:0016705">
    <property type="term" value="F:oxidoreductase activity, acting on paired donors, with incorporation or reduction of molecular oxygen"/>
    <property type="evidence" value="ECO:0007669"/>
    <property type="project" value="InterPro"/>
</dbReference>
<protein>
    <submittedName>
        <fullName evidence="6">Unannotated protein</fullName>
    </submittedName>
</protein>
<dbReference type="InterPro" id="IPR017972">
    <property type="entry name" value="Cyt_P450_CS"/>
</dbReference>
<dbReference type="GO" id="GO:0020037">
    <property type="term" value="F:heme binding"/>
    <property type="evidence" value="ECO:0007669"/>
    <property type="project" value="InterPro"/>
</dbReference>
<evidence type="ECO:0000256" key="4">
    <source>
        <dbReference type="ARBA" id="ARBA00023004"/>
    </source>
</evidence>
<sequence length="409" mass="44102">MPSPVSARAFFRDPLGYAIPGPGDGPLLRMRAGAAPQVLVRDPDAVWQVLVTDGDRYGVGKWKRRARRVHGPTLNTLNGAEHRTRRLALQPAIGRPRVRELGGVLDARLGGAGADWEPGLPVALRDELFTLSIGATADVLLSVELGANARRLALDLAQLMAALPRLRPPALVAQHRAALQSVRSFADGLIAARREGAQGRPGDLLELLLGLGVADEVVRGEIIAFLLAAAEEPARALEAAWWLLARDEEADRRLAQELRCVLAGRAPTLADLDTLPWMRAVLDEALRLNPPARYIDRCPAGVMAVAGEQIPKGANLLISPLVSHRDARHFPEPEAFRPERMLGERRGTPRGAFIPFGAGVHACIGEPLARAIMGLQVAAIAGRWRLAIDPAAPEPTPRTPPLWVVPEPR</sequence>
<keyword evidence="4" id="KW-0408">Iron</keyword>